<reference evidence="3 4" key="1">
    <citation type="submission" date="2018-08" db="EMBL/GenBank/DDBJ databases">
        <title>A genome reference for cultivated species of the human gut microbiota.</title>
        <authorList>
            <person name="Zou Y."/>
            <person name="Xue W."/>
            <person name="Luo G."/>
        </authorList>
    </citation>
    <scope>NUCLEOTIDE SEQUENCE [LARGE SCALE GENOMIC DNA]</scope>
    <source>
        <strain evidence="3 4">TM09-12</strain>
    </source>
</reference>
<dbReference type="PANTHER" id="PTHR43364">
    <property type="entry name" value="NADH-SPECIFIC METHYLGLYOXAL REDUCTASE-RELATED"/>
    <property type="match status" value="1"/>
</dbReference>
<evidence type="ECO:0000313" key="3">
    <source>
        <dbReference type="EMBL" id="RGJ07950.1"/>
    </source>
</evidence>
<accession>A0A374PD17</accession>
<dbReference type="InterPro" id="IPR036812">
    <property type="entry name" value="NAD(P)_OxRdtase_dom_sf"/>
</dbReference>
<dbReference type="Pfam" id="PF00248">
    <property type="entry name" value="Aldo_ket_red"/>
    <property type="match status" value="1"/>
</dbReference>
<dbReference type="GO" id="GO:0005829">
    <property type="term" value="C:cytosol"/>
    <property type="evidence" value="ECO:0007669"/>
    <property type="project" value="TreeGrafter"/>
</dbReference>
<dbReference type="Gene3D" id="3.20.20.100">
    <property type="entry name" value="NADP-dependent oxidoreductase domain"/>
    <property type="match status" value="1"/>
</dbReference>
<dbReference type="InterPro" id="IPR020471">
    <property type="entry name" value="AKR"/>
</dbReference>
<sequence length="324" mass="36618">MKYAELGNTGIQVSRICVGGMSFGRASEDFHLWTLDQEHTTAMIGHALELGVNFIDTANTYSHGTSEEYIGCALKELGVKREHVVLASKVYFNEGKLSKEAITREIDGTLKRLDTDYLDLYQIHRFDYDTPVEETMEALDALIKAGKVRAIGASAMYGYQFHNMQVTAEKNGWTLFSTMQNHYNLLYREDERELIPICDQYHVARIPYSPLAGGHLAHTGWTTGSKRSQTDRTLRKKYDQAMDQDLLIIERVDQLAQKYGVSMTQIALAWQYKKGVTAPIVGATSVPHFDDAVKAVDFTITDEDVSYLEELYMRHKVVGALPEE</sequence>
<comment type="caution">
    <text evidence="3">The sequence shown here is derived from an EMBL/GenBank/DDBJ whole genome shotgun (WGS) entry which is preliminary data.</text>
</comment>
<dbReference type="EMBL" id="QSON01000001">
    <property type="protein sequence ID" value="RGJ07950.1"/>
    <property type="molecule type" value="Genomic_DNA"/>
</dbReference>
<proteinExistence type="predicted"/>
<protein>
    <submittedName>
        <fullName evidence="3">Aldo/keto reductase</fullName>
    </submittedName>
</protein>
<organism evidence="3 4">
    <name type="scientific">Hungatella hathewayi</name>
    <dbReference type="NCBI Taxonomy" id="154046"/>
    <lineage>
        <taxon>Bacteria</taxon>
        <taxon>Bacillati</taxon>
        <taxon>Bacillota</taxon>
        <taxon>Clostridia</taxon>
        <taxon>Lachnospirales</taxon>
        <taxon>Lachnospiraceae</taxon>
        <taxon>Hungatella</taxon>
    </lineage>
</organism>
<dbReference type="FunFam" id="3.20.20.100:FF:000004">
    <property type="entry name" value="Oxidoreductase, aldo/keto reductase"/>
    <property type="match status" value="1"/>
</dbReference>
<evidence type="ECO:0000313" key="4">
    <source>
        <dbReference type="Proteomes" id="UP000263014"/>
    </source>
</evidence>
<dbReference type="InterPro" id="IPR023210">
    <property type="entry name" value="NADP_OxRdtase_dom"/>
</dbReference>
<dbReference type="AlphaFoldDB" id="A0A374PD17"/>
<dbReference type="GO" id="GO:0016491">
    <property type="term" value="F:oxidoreductase activity"/>
    <property type="evidence" value="ECO:0007669"/>
    <property type="project" value="UniProtKB-KW"/>
</dbReference>
<dbReference type="Proteomes" id="UP000263014">
    <property type="component" value="Unassembled WGS sequence"/>
</dbReference>
<gene>
    <name evidence="3" type="ORF">DXD79_00605</name>
</gene>
<evidence type="ECO:0000256" key="1">
    <source>
        <dbReference type="ARBA" id="ARBA00023002"/>
    </source>
</evidence>
<dbReference type="RefSeq" id="WP_117630417.1">
    <property type="nucleotide sequence ID" value="NZ_QSON01000001.1"/>
</dbReference>
<dbReference type="SUPFAM" id="SSF51430">
    <property type="entry name" value="NAD(P)-linked oxidoreductase"/>
    <property type="match status" value="1"/>
</dbReference>
<name>A0A374PD17_9FIRM</name>
<dbReference type="CDD" id="cd19079">
    <property type="entry name" value="AKR_EcYajO-like"/>
    <property type="match status" value="1"/>
</dbReference>
<dbReference type="InterPro" id="IPR050523">
    <property type="entry name" value="AKR_Detox_Biosynth"/>
</dbReference>
<feature type="domain" description="NADP-dependent oxidoreductase" evidence="2">
    <location>
        <begin position="15"/>
        <end position="312"/>
    </location>
</feature>
<dbReference type="PANTHER" id="PTHR43364:SF4">
    <property type="entry name" value="NAD(P)-LINKED OXIDOREDUCTASE SUPERFAMILY PROTEIN"/>
    <property type="match status" value="1"/>
</dbReference>
<evidence type="ECO:0000259" key="2">
    <source>
        <dbReference type="Pfam" id="PF00248"/>
    </source>
</evidence>
<dbReference type="PRINTS" id="PR00069">
    <property type="entry name" value="ALDKETRDTASE"/>
</dbReference>
<keyword evidence="1" id="KW-0560">Oxidoreductase</keyword>